<organism evidence="2 3">
    <name type="scientific">Toxocara canis</name>
    <name type="common">Canine roundworm</name>
    <dbReference type="NCBI Taxonomy" id="6265"/>
    <lineage>
        <taxon>Eukaryota</taxon>
        <taxon>Metazoa</taxon>
        <taxon>Ecdysozoa</taxon>
        <taxon>Nematoda</taxon>
        <taxon>Chromadorea</taxon>
        <taxon>Rhabditida</taxon>
        <taxon>Spirurina</taxon>
        <taxon>Ascaridomorpha</taxon>
        <taxon>Ascaridoidea</taxon>
        <taxon>Toxocaridae</taxon>
        <taxon>Toxocara</taxon>
    </lineage>
</organism>
<reference evidence="3" key="1">
    <citation type="submission" date="2016-06" db="UniProtKB">
        <authorList>
            <consortium name="WormBaseParasite"/>
        </authorList>
    </citation>
    <scope>IDENTIFICATION</scope>
</reference>
<evidence type="ECO:0000313" key="3">
    <source>
        <dbReference type="WBParaSite" id="TCNE_0001905401-mRNA-1"/>
    </source>
</evidence>
<reference evidence="1 2" key="2">
    <citation type="submission" date="2018-11" db="EMBL/GenBank/DDBJ databases">
        <authorList>
            <consortium name="Pathogen Informatics"/>
        </authorList>
    </citation>
    <scope>NUCLEOTIDE SEQUENCE [LARGE SCALE GENOMIC DNA]</scope>
</reference>
<accession>A0A183VE80</accession>
<dbReference type="EMBL" id="UYWY01026319">
    <property type="protein sequence ID" value="VDM50371.1"/>
    <property type="molecule type" value="Genomic_DNA"/>
</dbReference>
<dbReference type="Proteomes" id="UP000050794">
    <property type="component" value="Unassembled WGS sequence"/>
</dbReference>
<evidence type="ECO:0000313" key="1">
    <source>
        <dbReference type="EMBL" id="VDM50371.1"/>
    </source>
</evidence>
<name>A0A183VE80_TOXCA</name>
<sequence>MDPFWNVDAIKTCGCSEYNLIRSISSAKGISALGNLDSIVWRMMSFMLIKIPARSIGVISCRLKAAICTITTQVKHADDVRWHGLWWCVGEPAKVFEPVLVRVQRRSEGAVENIRVVCALVLWLAFLVYSDLLKAEHSQSARPGPIERRPSDVDHFTSQ</sequence>
<dbReference type="WBParaSite" id="TCNE_0001905401-mRNA-1">
    <property type="protein sequence ID" value="TCNE_0001905401-mRNA-1"/>
    <property type="gene ID" value="TCNE_0001905401"/>
</dbReference>
<evidence type="ECO:0000313" key="2">
    <source>
        <dbReference type="Proteomes" id="UP000050794"/>
    </source>
</evidence>
<keyword evidence="2" id="KW-1185">Reference proteome</keyword>
<protein>
    <submittedName>
        <fullName evidence="3">Transmembrane protein</fullName>
    </submittedName>
</protein>
<gene>
    <name evidence="1" type="ORF">TCNE_LOCUS19050</name>
</gene>
<dbReference type="AlphaFoldDB" id="A0A183VE80"/>
<proteinExistence type="predicted"/>